<keyword evidence="1" id="KW-0472">Membrane</keyword>
<evidence type="ECO:0000256" key="1">
    <source>
        <dbReference type="SAM" id="Phobius"/>
    </source>
</evidence>
<evidence type="ECO:0000313" key="3">
    <source>
        <dbReference type="Proteomes" id="UP000886602"/>
    </source>
</evidence>
<dbReference type="AlphaFoldDB" id="A0A9D7FED4"/>
<feature type="transmembrane region" description="Helical" evidence="1">
    <location>
        <begin position="59"/>
        <end position="82"/>
    </location>
</feature>
<sequence>MSLTNSLAVLSAAVNDPALVQQTVILVAQNAAAAVSDVGGGKGGFSANATLGEMLEFQLTGLLVVFVVLGGLTIMCVLMAWILKTLAPDQYYCREKTAPVIPTPPVAKLAPADVQAPMPSSLHPGLDDEELIVLLAVAATEALGQAVSVVKFRHMGSMDWTWSVQGRVSLHSPFKAQSASSRSK</sequence>
<keyword evidence="1" id="KW-0812">Transmembrane</keyword>
<evidence type="ECO:0000313" key="2">
    <source>
        <dbReference type="EMBL" id="MBK7423261.1"/>
    </source>
</evidence>
<dbReference type="EMBL" id="JADJNC010000013">
    <property type="protein sequence ID" value="MBK7423261.1"/>
    <property type="molecule type" value="Genomic_DNA"/>
</dbReference>
<gene>
    <name evidence="2" type="ORF">IPJ48_09260</name>
</gene>
<organism evidence="2 3">
    <name type="scientific">Candidatus Propionivibrio dominans</name>
    <dbReference type="NCBI Taxonomy" id="2954373"/>
    <lineage>
        <taxon>Bacteria</taxon>
        <taxon>Pseudomonadati</taxon>
        <taxon>Pseudomonadota</taxon>
        <taxon>Betaproteobacteria</taxon>
        <taxon>Rhodocyclales</taxon>
        <taxon>Rhodocyclaceae</taxon>
        <taxon>Propionivibrio</taxon>
    </lineage>
</organism>
<evidence type="ECO:0008006" key="4">
    <source>
        <dbReference type="Google" id="ProtNLM"/>
    </source>
</evidence>
<keyword evidence="1" id="KW-1133">Transmembrane helix</keyword>
<comment type="caution">
    <text evidence="2">The sequence shown here is derived from an EMBL/GenBank/DDBJ whole genome shotgun (WGS) entry which is preliminary data.</text>
</comment>
<name>A0A9D7FED4_9RHOO</name>
<accession>A0A9D7FED4</accession>
<protein>
    <recommendedName>
        <fullName evidence="4">Oxaloacetate decarboxylase gamma chain</fullName>
    </recommendedName>
</protein>
<reference evidence="2" key="1">
    <citation type="submission" date="2020-10" db="EMBL/GenBank/DDBJ databases">
        <title>Connecting structure to function with the recovery of over 1000 high-quality activated sludge metagenome-assembled genomes encoding full-length rRNA genes using long-read sequencing.</title>
        <authorList>
            <person name="Singleton C.M."/>
            <person name="Petriglieri F."/>
            <person name="Kristensen J.M."/>
            <person name="Kirkegaard R.H."/>
            <person name="Michaelsen T.Y."/>
            <person name="Andersen M.H."/>
            <person name="Karst S.M."/>
            <person name="Dueholm M.S."/>
            <person name="Nielsen P.H."/>
            <person name="Albertsen M."/>
        </authorList>
    </citation>
    <scope>NUCLEOTIDE SEQUENCE</scope>
    <source>
        <strain evidence="2">EsbW_18-Q3-R4-48_MAXAC.044</strain>
    </source>
</reference>
<proteinExistence type="predicted"/>
<dbReference type="Proteomes" id="UP000886602">
    <property type="component" value="Unassembled WGS sequence"/>
</dbReference>